<evidence type="ECO:0000313" key="3">
    <source>
        <dbReference type="EMBL" id="RJP80969.1"/>
    </source>
</evidence>
<dbReference type="GO" id="GO:0016491">
    <property type="term" value="F:oxidoreductase activity"/>
    <property type="evidence" value="ECO:0007669"/>
    <property type="project" value="UniProtKB-KW"/>
</dbReference>
<feature type="domain" description="Gfo/Idh/MocA-like oxidoreductase N-terminal" evidence="2">
    <location>
        <begin position="18"/>
        <end position="141"/>
    </location>
</feature>
<evidence type="ECO:0000313" key="5">
    <source>
        <dbReference type="Proteomes" id="UP000266144"/>
    </source>
</evidence>
<dbReference type="SUPFAM" id="SSF51735">
    <property type="entry name" value="NAD(P)-binding Rossmann-fold domains"/>
    <property type="match status" value="1"/>
</dbReference>
<gene>
    <name evidence="3" type="ORF">C5O68_08080</name>
    <name evidence="4" type="ORF">D6867_03250</name>
</gene>
<dbReference type="SUPFAM" id="SSF55347">
    <property type="entry name" value="Glyceraldehyde-3-phosphate dehydrogenase-like, C-terminal domain"/>
    <property type="match status" value="1"/>
</dbReference>
<organism evidence="3 5">
    <name type="scientific">Streptococcus pseudopneumoniae</name>
    <dbReference type="NCBI Taxonomy" id="257758"/>
    <lineage>
        <taxon>Bacteria</taxon>
        <taxon>Bacillati</taxon>
        <taxon>Bacillota</taxon>
        <taxon>Bacilli</taxon>
        <taxon>Lactobacillales</taxon>
        <taxon>Streptococcaceae</taxon>
        <taxon>Streptococcus</taxon>
    </lineage>
</organism>
<dbReference type="AlphaFoldDB" id="A0A3A4S022"/>
<dbReference type="InterPro" id="IPR050463">
    <property type="entry name" value="Gfo/Idh/MocA_oxidrdct_glycsds"/>
</dbReference>
<reference evidence="3" key="1">
    <citation type="submission" date="2018-02" db="EMBL/GenBank/DDBJ databases">
        <authorList>
            <person name="Cohen D.B."/>
            <person name="Kent A.D."/>
        </authorList>
    </citation>
    <scope>NUCLEOTIDE SEQUENCE</scope>
    <source>
        <strain evidence="3">Spain939</strain>
    </source>
</reference>
<dbReference type="Gene3D" id="3.30.360.10">
    <property type="entry name" value="Dihydrodipicolinate Reductase, domain 2"/>
    <property type="match status" value="1"/>
</dbReference>
<dbReference type="InterPro" id="IPR036291">
    <property type="entry name" value="NAD(P)-bd_dom_sf"/>
</dbReference>
<proteinExistence type="predicted"/>
<accession>A0A3A4S022</accession>
<keyword evidence="1" id="KW-0560">Oxidoreductase</keyword>
<dbReference type="RefSeq" id="WP_061842173.1">
    <property type="nucleotide sequence ID" value="NZ_JACSYP010000015.1"/>
</dbReference>
<dbReference type="EMBL" id="RAHZ01000013">
    <property type="protein sequence ID" value="RJY13280.1"/>
    <property type="molecule type" value="Genomic_DNA"/>
</dbReference>
<dbReference type="PANTHER" id="PTHR43818">
    <property type="entry name" value="BCDNA.GH03377"/>
    <property type="match status" value="1"/>
</dbReference>
<evidence type="ECO:0000313" key="6">
    <source>
        <dbReference type="Proteomes" id="UP000285038"/>
    </source>
</evidence>
<name>A0A3A4S022_9STRE</name>
<evidence type="ECO:0000259" key="2">
    <source>
        <dbReference type="Pfam" id="PF01408"/>
    </source>
</evidence>
<comment type="caution">
    <text evidence="3">The sequence shown here is derived from an EMBL/GenBank/DDBJ whole genome shotgun (WGS) entry which is preliminary data.</text>
</comment>
<dbReference type="EMBL" id="PTQV01000046">
    <property type="protein sequence ID" value="RJP80969.1"/>
    <property type="molecule type" value="Genomic_DNA"/>
</dbReference>
<dbReference type="InterPro" id="IPR000683">
    <property type="entry name" value="Gfo/Idh/MocA-like_OxRdtase_N"/>
</dbReference>
<dbReference type="GO" id="GO:0000166">
    <property type="term" value="F:nucleotide binding"/>
    <property type="evidence" value="ECO:0007669"/>
    <property type="project" value="InterPro"/>
</dbReference>
<evidence type="ECO:0000256" key="1">
    <source>
        <dbReference type="ARBA" id="ARBA00023002"/>
    </source>
</evidence>
<evidence type="ECO:0000313" key="4">
    <source>
        <dbReference type="EMBL" id="RJY13280.1"/>
    </source>
</evidence>
<protein>
    <submittedName>
        <fullName evidence="3">Gfo/Idh/MocA family oxidoreductase</fullName>
    </submittedName>
</protein>
<dbReference type="Proteomes" id="UP000285038">
    <property type="component" value="Unassembled WGS sequence"/>
</dbReference>
<dbReference type="PANTHER" id="PTHR43818:SF11">
    <property type="entry name" value="BCDNA.GH03377"/>
    <property type="match status" value="1"/>
</dbReference>
<dbReference type="Pfam" id="PF01408">
    <property type="entry name" value="GFO_IDH_MocA"/>
    <property type="match status" value="1"/>
</dbReference>
<dbReference type="Gene3D" id="3.40.50.720">
    <property type="entry name" value="NAD(P)-binding Rossmann-like Domain"/>
    <property type="match status" value="1"/>
</dbReference>
<dbReference type="Proteomes" id="UP000266144">
    <property type="component" value="Unassembled WGS sequence"/>
</dbReference>
<keyword evidence="6" id="KW-1185">Reference proteome</keyword>
<reference evidence="5" key="2">
    <citation type="submission" date="2018-02" db="EMBL/GenBank/DDBJ databases">
        <authorList>
            <person name="Handem S."/>
        </authorList>
    </citation>
    <scope>NUCLEOTIDE SEQUENCE [LARGE SCALE GENOMIC DNA]</scope>
    <source>
        <strain evidence="4 6">Spain2270</strain>
        <strain evidence="5">Spain939</strain>
    </source>
</reference>
<sequence>MSGLGIQGELINEENAPKIAVIGCGSHSFRNIFPTFQYLNIELVATCDLIEEKAQRYARQFGAQKFYTDYRIMLQNETLDGVIMVLGYGSKGEPLYPEIVNDVLKKGVSVWIEKPPAANSMLIEEFIESEKQSNGSFLQVGFKKMFMPSSIEMKNIIDSESFGKPTSYYMKYNVDLPHDSSDLRLPSSRRFIDDYVHVASMQQFLFGPASKVIYFNNSDESGFANFFYESGLIGTVHFSRSSSKLSPIERIEVIGEGENVIMDNNIDIRYYSKGNIGPYGSTPSYIPKSGSVKIFSPEFSLGQLYNKGLFLLGYYNEMKYFVDNLRLKMKPKKAGSEDALAVMKYIDSFTAGSGKMNDFGHYHVNSNRINVNKEVLKCENCGENSMYLKDGWNYTCVICGNTISAD</sequence>